<dbReference type="SMART" id="SM00530">
    <property type="entry name" value="HTH_XRE"/>
    <property type="match status" value="1"/>
</dbReference>
<dbReference type="InterPro" id="IPR011047">
    <property type="entry name" value="Quinoprotein_ADH-like_sf"/>
</dbReference>
<comment type="caution">
    <text evidence="4">The sequence shown here is derived from an EMBL/GenBank/DDBJ whole genome shotgun (WGS) entry which is preliminary data.</text>
</comment>
<protein>
    <recommendedName>
        <fullName evidence="3">HTH cro/C1-type domain-containing protein</fullName>
    </recommendedName>
</protein>
<proteinExistence type="predicted"/>
<dbReference type="InterPro" id="IPR001387">
    <property type="entry name" value="Cro/C1-type_HTH"/>
</dbReference>
<dbReference type="PROSITE" id="PS50082">
    <property type="entry name" value="WD_REPEATS_2"/>
    <property type="match status" value="1"/>
</dbReference>
<dbReference type="PANTHER" id="PTHR19879:SF9">
    <property type="entry name" value="TRANSCRIPTION INITIATION FACTOR TFIID SUBUNIT 5"/>
    <property type="match status" value="1"/>
</dbReference>
<sequence length="1275" mass="134765">MGRPENPVDPGEGPVQGFAHELRLLRQKAGGPSYRAMARETGLSVTVLSQAAAGRRLPSLPVLTAYVRCCAGDEAVWRTRWQEVSAVLAAAVPAGDDDTDAPYRGLLRFEPSDEHLFFGRDRLVAGLLALTARHRLVVLLGPSGSGKSSLIRAGLVPRLRRAGPGGPDGPDGPGRPAALRLLTPGAGPLRDHAHLLEPAPGAGDTWLIVDQFEEVFTLCADPDERTGFLDALARATRPDSRLRVLLVLRADFYAHCLRRPLLAEALREAGLPIGAMRPAELREAVVGPAAAAGLVVERALTARLVEEAAAEPGSLPLLSHALLETWRRRRGRTLTVEAYEAAGGLHGAVAQTAEAVHRALPPRQADLARRILLRLVAPGEGTPDTRRPGTLAEVQGPYGVDRDRARALEALVSARLVTVDDQRVDLAHEALITGWPRLAQWVDAGRERLRLQRDLTQAAHSWERAGHDDGALHRGALLTAAARAFDGFGQRADLSPLERRFLDAGLAARTREEHRARRAARRTRAFTGALVVLLVLAVTAAATAWQQNRSSAREQARGAAHRLVHTAEGLRYSDPRTARLLSIAAWRIADAPETRSALAAAAVQPVTDSFEDPYADAGHEVSLGREGETVTTVDSTRVRVWNLGGHRLTGTYRADGIRPPAPGAFAVSPDAGMLAVAAEGPAAGIRLWDIAAERAEGEPLPALTRRVPAFGAGGRLLTAAGGGRAQVWEVGPRRLVLERPAPGDLLPVTSPDGRLAVFCGPAGTAELWDLTQGRAVPPPWQPGDTARHCTRGPGQTGLAFGPDSRTLALSTGSELLRWDLTTGAALPRLRGNDLGEPVFSADGRFLAASAPGELLVWRLSRPDRPVWRYRHPGAVSELRFDAAGRFLRFLAGARSTDRAIPVKTADLRAVAGAAWEPDPADAAQLSADGRRLARARTKDGRGVFEILDAGDAGDGDRAAGGRVIARPPPPPRGTTGSGPDGSTEVLSLSADGTTLAYGYGTRDPFTPGPTGPLRIWSAAAAPGDTGELPVRAAVSGIRLTPDARTLLVASTVDGVQAWDVAGRAPARTVVPGSGETVVPADIAVRPDGKLLVTSPDETTDLESGRGVRAGHGRSDRLRFAFSPSGGMLAKAASPDEVELWNSHGTRMTGRLTGPDDAGRDGQDAERVTALAFSPDGRLLAVAGEDGSLRLWDVAARLELSGAFAPAGDGILSLAFTADGSALVVAGRHVPLRHVPVAPRALAARLCDALRPATGTALSPDQWHAYVPELAYRDIC</sequence>
<feature type="repeat" description="WD" evidence="1">
    <location>
        <begin position="1167"/>
        <end position="1193"/>
    </location>
</feature>
<name>A0ABT7GVM7_9ACTN</name>
<dbReference type="InterPro" id="IPR015943">
    <property type="entry name" value="WD40/YVTN_repeat-like_dom_sf"/>
</dbReference>
<evidence type="ECO:0000256" key="2">
    <source>
        <dbReference type="SAM" id="MobiDB-lite"/>
    </source>
</evidence>
<keyword evidence="5" id="KW-1185">Reference proteome</keyword>
<dbReference type="PROSITE" id="PS50294">
    <property type="entry name" value="WD_REPEATS_REGION"/>
    <property type="match status" value="1"/>
</dbReference>
<evidence type="ECO:0000313" key="4">
    <source>
        <dbReference type="EMBL" id="MDK9497678.1"/>
    </source>
</evidence>
<dbReference type="InterPro" id="IPR001680">
    <property type="entry name" value="WD40_rpt"/>
</dbReference>
<keyword evidence="1" id="KW-0853">WD repeat</keyword>
<dbReference type="PANTHER" id="PTHR19879">
    <property type="entry name" value="TRANSCRIPTION INITIATION FACTOR TFIID"/>
    <property type="match status" value="1"/>
</dbReference>
<gene>
    <name evidence="4" type="ORF">QEZ40_002621</name>
</gene>
<dbReference type="Gene3D" id="2.130.10.10">
    <property type="entry name" value="YVTN repeat-like/Quinoprotein amine dehydrogenase"/>
    <property type="match status" value="4"/>
</dbReference>
<dbReference type="Proteomes" id="UP001223390">
    <property type="component" value="Unassembled WGS sequence"/>
</dbReference>
<feature type="region of interest" description="Disordered" evidence="2">
    <location>
        <begin position="947"/>
        <end position="984"/>
    </location>
</feature>
<accession>A0ABT7GVM7</accession>
<organism evidence="4 5">
    <name type="scientific">Streptomyces katrae</name>
    <dbReference type="NCBI Taxonomy" id="68223"/>
    <lineage>
        <taxon>Bacteria</taxon>
        <taxon>Bacillati</taxon>
        <taxon>Actinomycetota</taxon>
        <taxon>Actinomycetes</taxon>
        <taxon>Kitasatosporales</taxon>
        <taxon>Streptomycetaceae</taxon>
        <taxon>Streptomyces</taxon>
    </lineage>
</organism>
<dbReference type="InterPro" id="IPR049052">
    <property type="entry name" value="nSTAND1"/>
</dbReference>
<evidence type="ECO:0000313" key="5">
    <source>
        <dbReference type="Proteomes" id="UP001223390"/>
    </source>
</evidence>
<dbReference type="SUPFAM" id="SSF69322">
    <property type="entry name" value="Tricorn protease domain 2"/>
    <property type="match status" value="1"/>
</dbReference>
<dbReference type="Pfam" id="PF00400">
    <property type="entry name" value="WD40"/>
    <property type="match status" value="1"/>
</dbReference>
<evidence type="ECO:0000259" key="3">
    <source>
        <dbReference type="SMART" id="SM00530"/>
    </source>
</evidence>
<reference evidence="4 5" key="1">
    <citation type="submission" date="2023-05" db="EMBL/GenBank/DDBJ databases">
        <title>Sequencing and Assembly of Streptomyces sp. NP73.</title>
        <authorList>
            <person name="Konwar A.N."/>
            <person name="Saikia K."/>
            <person name="Thakur D."/>
        </authorList>
    </citation>
    <scope>NUCLEOTIDE SEQUENCE [LARGE SCALE GENOMIC DNA]</scope>
    <source>
        <strain evidence="4 5">NP73</strain>
    </source>
</reference>
<dbReference type="RefSeq" id="WP_285343410.1">
    <property type="nucleotide sequence ID" value="NZ_JASITI010000021.1"/>
</dbReference>
<dbReference type="SUPFAM" id="SSF52540">
    <property type="entry name" value="P-loop containing nucleoside triphosphate hydrolases"/>
    <property type="match status" value="2"/>
</dbReference>
<dbReference type="InterPro" id="IPR027417">
    <property type="entry name" value="P-loop_NTPase"/>
</dbReference>
<evidence type="ECO:0000256" key="1">
    <source>
        <dbReference type="PROSITE-ProRule" id="PRU00221"/>
    </source>
</evidence>
<dbReference type="EMBL" id="JASITI010000021">
    <property type="protein sequence ID" value="MDK9497678.1"/>
    <property type="molecule type" value="Genomic_DNA"/>
</dbReference>
<dbReference type="SUPFAM" id="SSF50998">
    <property type="entry name" value="Quinoprotein alcohol dehydrogenase-like"/>
    <property type="match status" value="1"/>
</dbReference>
<dbReference type="Pfam" id="PF20703">
    <property type="entry name" value="nSTAND1"/>
    <property type="match status" value="1"/>
</dbReference>
<feature type="domain" description="HTH cro/C1-type" evidence="3">
    <location>
        <begin position="21"/>
        <end position="77"/>
    </location>
</feature>
<dbReference type="SMART" id="SM00320">
    <property type="entry name" value="WD40"/>
    <property type="match status" value="3"/>
</dbReference>